<reference evidence="2 3" key="1">
    <citation type="journal article" date="2020" name="Mol. Biol. Evol.">
        <title>Distinct Expression and Methylation Patterns for Genes with Different Fates following a Single Whole-Genome Duplication in Flowering Plants.</title>
        <authorList>
            <person name="Shi T."/>
            <person name="Rahmani R.S."/>
            <person name="Gugger P.F."/>
            <person name="Wang M."/>
            <person name="Li H."/>
            <person name="Zhang Y."/>
            <person name="Li Z."/>
            <person name="Wang Q."/>
            <person name="Van de Peer Y."/>
            <person name="Marchal K."/>
            <person name="Chen J."/>
        </authorList>
    </citation>
    <scope>NUCLEOTIDE SEQUENCE [LARGE SCALE GENOMIC DNA]</scope>
    <source>
        <tissue evidence="2">Leaf</tissue>
    </source>
</reference>
<dbReference type="InterPro" id="IPR011009">
    <property type="entry name" value="Kinase-like_dom_sf"/>
</dbReference>
<evidence type="ECO:0000313" key="2">
    <source>
        <dbReference type="EMBL" id="DAD40009.1"/>
    </source>
</evidence>
<dbReference type="InterPro" id="IPR051343">
    <property type="entry name" value="G-type_lectin_kinases/EP1-like"/>
</dbReference>
<dbReference type="Gene3D" id="1.10.510.10">
    <property type="entry name" value="Transferase(Phosphotransferase) domain 1"/>
    <property type="match status" value="1"/>
</dbReference>
<dbReference type="EMBL" id="DUZY01000005">
    <property type="protein sequence ID" value="DAD40009.1"/>
    <property type="molecule type" value="Genomic_DNA"/>
</dbReference>
<organism evidence="2 3">
    <name type="scientific">Nelumbo nucifera</name>
    <name type="common">Sacred lotus</name>
    <dbReference type="NCBI Taxonomy" id="4432"/>
    <lineage>
        <taxon>Eukaryota</taxon>
        <taxon>Viridiplantae</taxon>
        <taxon>Streptophyta</taxon>
        <taxon>Embryophyta</taxon>
        <taxon>Tracheophyta</taxon>
        <taxon>Spermatophyta</taxon>
        <taxon>Magnoliopsida</taxon>
        <taxon>Proteales</taxon>
        <taxon>Nelumbonaceae</taxon>
        <taxon>Nelumbo</taxon>
    </lineage>
</organism>
<dbReference type="SUPFAM" id="SSF56112">
    <property type="entry name" value="Protein kinase-like (PK-like)"/>
    <property type="match status" value="1"/>
</dbReference>
<comment type="caution">
    <text evidence="2">The sequence shown here is derived from an EMBL/GenBank/DDBJ whole genome shotgun (WGS) entry which is preliminary data.</text>
</comment>
<keyword evidence="1" id="KW-0732">Signal</keyword>
<accession>A0A822Z9F4</accession>
<evidence type="ECO:0000313" key="3">
    <source>
        <dbReference type="Proteomes" id="UP000607653"/>
    </source>
</evidence>
<dbReference type="Proteomes" id="UP000607653">
    <property type="component" value="Unassembled WGS sequence"/>
</dbReference>
<dbReference type="PANTHER" id="PTHR47976">
    <property type="entry name" value="G-TYPE LECTIN S-RECEPTOR-LIKE SERINE/THREONINE-PROTEIN KINASE SD2-5"/>
    <property type="match status" value="1"/>
</dbReference>
<protein>
    <recommendedName>
        <fullName evidence="4">G-type lectin S-receptor-like serine/threonine-protein kinase RLK1</fullName>
    </recommendedName>
</protein>
<dbReference type="PANTHER" id="PTHR47976:SF7">
    <property type="entry name" value="RECEPTOR-LIKE SERINE_THREONINE-PROTEIN KINASE"/>
    <property type="match status" value="1"/>
</dbReference>
<evidence type="ECO:0008006" key="4">
    <source>
        <dbReference type="Google" id="ProtNLM"/>
    </source>
</evidence>
<gene>
    <name evidence="2" type="ORF">HUJ06_014332</name>
</gene>
<keyword evidence="3" id="KW-1185">Reference proteome</keyword>
<sequence length="110" mass="12323">MPITVKADVYSFGIVLLEMVCCRRSVDISLPEDEIVLTDRVYDCYMAGELNKLLGDEEVEKRGLERMVTVGLWCIQDEPSLRPSMKVVLMLEGTVEIPIPPDPSSFLSTS</sequence>
<name>A0A822Z9F4_NELNU</name>
<dbReference type="AlphaFoldDB" id="A0A822Z9F4"/>
<proteinExistence type="predicted"/>
<evidence type="ECO:0000256" key="1">
    <source>
        <dbReference type="ARBA" id="ARBA00022729"/>
    </source>
</evidence>